<protein>
    <recommendedName>
        <fullName evidence="7">MARVEL domain-containing protein</fullName>
    </recommendedName>
</protein>
<dbReference type="eggNOG" id="ENOG502S5J2">
    <property type="taxonomic scope" value="Eukaryota"/>
</dbReference>
<dbReference type="PANTHER" id="PTHR37451">
    <property type="entry name" value="MARVEL DOMAIN"/>
    <property type="match status" value="1"/>
</dbReference>
<evidence type="ECO:0000313" key="8">
    <source>
        <dbReference type="EMBL" id="EPE30147.1"/>
    </source>
</evidence>
<keyword evidence="2 6" id="KW-0812">Transmembrane</keyword>
<dbReference type="AlphaFoldDB" id="S3CUR6"/>
<feature type="compositionally biased region" description="Basic and acidic residues" evidence="5">
    <location>
        <begin position="162"/>
        <end position="176"/>
    </location>
</feature>
<feature type="region of interest" description="Disordered" evidence="5">
    <location>
        <begin position="153"/>
        <end position="176"/>
    </location>
</feature>
<dbReference type="STRING" id="1116229.S3CUR6"/>
<comment type="subcellular location">
    <subcellularLocation>
        <location evidence="1">Membrane</location>
        <topology evidence="1">Multi-pass membrane protein</topology>
    </subcellularLocation>
</comment>
<feature type="compositionally biased region" description="Low complexity" evidence="5">
    <location>
        <begin position="252"/>
        <end position="270"/>
    </location>
</feature>
<dbReference type="Proteomes" id="UP000016922">
    <property type="component" value="Unassembled WGS sequence"/>
</dbReference>
<dbReference type="InterPro" id="IPR008253">
    <property type="entry name" value="Marvel"/>
</dbReference>
<evidence type="ECO:0000313" key="9">
    <source>
        <dbReference type="Proteomes" id="UP000016922"/>
    </source>
</evidence>
<feature type="compositionally biased region" description="Polar residues" evidence="5">
    <location>
        <begin position="232"/>
        <end position="251"/>
    </location>
</feature>
<keyword evidence="4 6" id="KW-0472">Membrane</keyword>
<keyword evidence="9" id="KW-1185">Reference proteome</keyword>
<accession>S3CUR6</accession>
<evidence type="ECO:0000256" key="3">
    <source>
        <dbReference type="ARBA" id="ARBA00022989"/>
    </source>
</evidence>
<feature type="transmembrane region" description="Helical" evidence="6">
    <location>
        <begin position="47"/>
        <end position="65"/>
    </location>
</feature>
<reference evidence="8 9" key="1">
    <citation type="journal article" date="2013" name="BMC Genomics">
        <title>Genomics-driven discovery of the pneumocandin biosynthetic gene cluster in the fungus Glarea lozoyensis.</title>
        <authorList>
            <person name="Chen L."/>
            <person name="Yue Q."/>
            <person name="Zhang X."/>
            <person name="Xiang M."/>
            <person name="Wang C."/>
            <person name="Li S."/>
            <person name="Che Y."/>
            <person name="Ortiz-Lopez F.J."/>
            <person name="Bills G.F."/>
            <person name="Liu X."/>
            <person name="An Z."/>
        </authorList>
    </citation>
    <scope>NUCLEOTIDE SEQUENCE [LARGE SCALE GENOMIC DNA]</scope>
    <source>
        <strain evidence="9">ATCC 20868 / MF5171</strain>
    </source>
</reference>
<gene>
    <name evidence="8" type="ORF">GLAREA_12870</name>
</gene>
<feature type="transmembrane region" description="Helical" evidence="6">
    <location>
        <begin position="117"/>
        <end position="142"/>
    </location>
</feature>
<evidence type="ECO:0000256" key="2">
    <source>
        <dbReference type="ARBA" id="ARBA00022692"/>
    </source>
</evidence>
<dbReference type="HOGENOM" id="CLU_063111_0_0_1"/>
<name>S3CUR6_GLAL2</name>
<evidence type="ECO:0000256" key="5">
    <source>
        <dbReference type="SAM" id="MobiDB-lite"/>
    </source>
</evidence>
<dbReference type="PANTHER" id="PTHR37451:SF3">
    <property type="entry name" value="MARVEL DOMAIN-CONTAINING PROTEIN"/>
    <property type="match status" value="1"/>
</dbReference>
<dbReference type="RefSeq" id="XP_008082824.1">
    <property type="nucleotide sequence ID" value="XM_008084633.1"/>
</dbReference>
<sequence length="278" mass="29915">MMEFAAHQLQKIKLGVHIGQSALIVVAWILEILVFRSSAKIDGRPGWFFGLCFLTIPALIYLTMTPRFPRTRKFANPYALASVDGLFCLLWLTAFAAQASFNSSGKCNDGCGRSKAVVGFGVFIWLLWALTTFMSLYGVVYYKREGYLPGASRAPNNANQIDPDKDAFSTAPHDEYAPVHNVDDHDAVHEAHDTSIPSYGGPLSNPHFGDNSSSPYGGGVGYVPPTVHDDNTSYLGYSGESTAPAYSSQPPSVVGYSGQSGSVGSAAGRAQFPHASYN</sequence>
<dbReference type="KEGG" id="glz:GLAREA_12870"/>
<dbReference type="OMA" id="WYFALCW"/>
<organism evidence="8 9">
    <name type="scientific">Glarea lozoyensis (strain ATCC 20868 / MF5171)</name>
    <dbReference type="NCBI Taxonomy" id="1116229"/>
    <lineage>
        <taxon>Eukaryota</taxon>
        <taxon>Fungi</taxon>
        <taxon>Dikarya</taxon>
        <taxon>Ascomycota</taxon>
        <taxon>Pezizomycotina</taxon>
        <taxon>Leotiomycetes</taxon>
        <taxon>Helotiales</taxon>
        <taxon>Helotiaceae</taxon>
        <taxon>Glarea</taxon>
    </lineage>
</organism>
<feature type="region of interest" description="Disordered" evidence="5">
    <location>
        <begin position="190"/>
        <end position="278"/>
    </location>
</feature>
<evidence type="ECO:0000256" key="1">
    <source>
        <dbReference type="ARBA" id="ARBA00004141"/>
    </source>
</evidence>
<proteinExistence type="predicted"/>
<dbReference type="GeneID" id="19471910"/>
<evidence type="ECO:0000256" key="6">
    <source>
        <dbReference type="SAM" id="Phobius"/>
    </source>
</evidence>
<feature type="domain" description="MARVEL" evidence="7">
    <location>
        <begin position="50"/>
        <end position="133"/>
    </location>
</feature>
<evidence type="ECO:0000256" key="4">
    <source>
        <dbReference type="ARBA" id="ARBA00023136"/>
    </source>
</evidence>
<keyword evidence="3 6" id="KW-1133">Transmembrane helix</keyword>
<dbReference type="EMBL" id="KE145365">
    <property type="protein sequence ID" value="EPE30147.1"/>
    <property type="molecule type" value="Genomic_DNA"/>
</dbReference>
<feature type="transmembrane region" description="Helical" evidence="6">
    <location>
        <begin position="12"/>
        <end position="35"/>
    </location>
</feature>
<evidence type="ECO:0000259" key="7">
    <source>
        <dbReference type="Pfam" id="PF01284"/>
    </source>
</evidence>
<dbReference type="OrthoDB" id="5284712at2759"/>
<dbReference type="Pfam" id="PF01284">
    <property type="entry name" value="MARVEL"/>
    <property type="match status" value="1"/>
</dbReference>
<dbReference type="GO" id="GO:0016020">
    <property type="term" value="C:membrane"/>
    <property type="evidence" value="ECO:0007669"/>
    <property type="project" value="UniProtKB-SubCell"/>
</dbReference>
<feature type="transmembrane region" description="Helical" evidence="6">
    <location>
        <begin position="77"/>
        <end position="97"/>
    </location>
</feature>